<gene>
    <name evidence="1" type="ORF">ADAT_6</name>
</gene>
<accession>A0A249XLG8</accession>
<evidence type="ECO:0000313" key="1">
    <source>
        <dbReference type="EMBL" id="ASZ72579.1"/>
    </source>
</evidence>
<proteinExistence type="predicted"/>
<organism evidence="1 2">
    <name type="scientific">Arthrobacter phage Adat</name>
    <dbReference type="NCBI Taxonomy" id="2027883"/>
    <lineage>
        <taxon>Viruses</taxon>
        <taxon>Duplodnaviria</taxon>
        <taxon>Heunggongvirae</taxon>
        <taxon>Uroviricota</taxon>
        <taxon>Caudoviricetes</taxon>
        <taxon>Jasminevirus</taxon>
        <taxon>Jasminevirus adat</taxon>
    </lineage>
</organism>
<protein>
    <submittedName>
        <fullName evidence="1">Uncharacterized protein</fullName>
    </submittedName>
</protein>
<keyword evidence="2" id="KW-1185">Reference proteome</keyword>
<sequence length="66" mass="7544">MEDENERTPTMKLLIEGSKVEITPDTNASMYEYLQDNGLYQLMEEGKATYPIHLPNGYFVEGVEIS</sequence>
<dbReference type="Proteomes" id="UP000221251">
    <property type="component" value="Segment"/>
</dbReference>
<dbReference type="OrthoDB" id="37391at10239"/>
<reference evidence="1 2" key="1">
    <citation type="submission" date="2017-08" db="EMBL/GenBank/DDBJ databases">
        <authorList>
            <person name="Bertolini C.M."/>
            <person name="Tyransky A."/>
            <person name="Ball S.L."/>
            <person name="Breitenberger C.A."/>
            <person name="Daniels C.J."/>
            <person name="Garlena R.A."/>
            <person name="Russell D.A."/>
            <person name="Pope W.H."/>
            <person name="Jacobs-Sera D."/>
            <person name="Hendrix R.W."/>
            <person name="Hatfull G.F."/>
        </authorList>
    </citation>
    <scope>NUCLEOTIDE SEQUENCE [LARGE SCALE GENOMIC DNA]</scope>
</reference>
<evidence type="ECO:0000313" key="2">
    <source>
        <dbReference type="Proteomes" id="UP000221251"/>
    </source>
</evidence>
<name>A0A249XLG8_9CAUD</name>
<dbReference type="EMBL" id="MF668266">
    <property type="protein sequence ID" value="ASZ72579.1"/>
    <property type="molecule type" value="Genomic_DNA"/>
</dbReference>